<gene>
    <name evidence="1" type="ORF">TWF694_010809</name>
</gene>
<dbReference type="PANTHER" id="PTHR38115">
    <property type="entry name" value="LIPOCALIN-LIKE DOMAIN-CONTAINING PROTEIN"/>
    <property type="match status" value="1"/>
</dbReference>
<reference evidence="1 2" key="1">
    <citation type="submission" date="2019-10" db="EMBL/GenBank/DDBJ databases">
        <authorList>
            <person name="Palmer J.M."/>
        </authorList>
    </citation>
    <scope>NUCLEOTIDE SEQUENCE [LARGE SCALE GENOMIC DNA]</scope>
    <source>
        <strain evidence="1 2">TWF694</strain>
    </source>
</reference>
<protein>
    <recommendedName>
        <fullName evidence="3">LCCL domain-containing protein</fullName>
    </recommendedName>
</protein>
<proteinExistence type="predicted"/>
<evidence type="ECO:0008006" key="3">
    <source>
        <dbReference type="Google" id="ProtNLM"/>
    </source>
</evidence>
<dbReference type="AlphaFoldDB" id="A0AAV9X8C4"/>
<dbReference type="Proteomes" id="UP001365542">
    <property type="component" value="Unassembled WGS sequence"/>
</dbReference>
<evidence type="ECO:0000313" key="1">
    <source>
        <dbReference type="EMBL" id="KAK6537911.1"/>
    </source>
</evidence>
<keyword evidence="2" id="KW-1185">Reference proteome</keyword>
<dbReference type="EMBL" id="JAVHJO010000008">
    <property type="protein sequence ID" value="KAK6537911.1"/>
    <property type="molecule type" value="Genomic_DNA"/>
</dbReference>
<organism evidence="1 2">
    <name type="scientific">Orbilia ellipsospora</name>
    <dbReference type="NCBI Taxonomy" id="2528407"/>
    <lineage>
        <taxon>Eukaryota</taxon>
        <taxon>Fungi</taxon>
        <taxon>Dikarya</taxon>
        <taxon>Ascomycota</taxon>
        <taxon>Pezizomycotina</taxon>
        <taxon>Orbiliomycetes</taxon>
        <taxon>Orbiliales</taxon>
        <taxon>Orbiliaceae</taxon>
        <taxon>Orbilia</taxon>
    </lineage>
</organism>
<sequence length="184" mass="20069">MSAPSDMTVANITGKYAMNSKGCKNTDEILKGQGIGWGKRTALSVAPVTITITQTKPADGSAEVLQVESVALKVISSSETIILDGETRKSVHPLWGNITLSAKKIKIADISAETLKEGPWLGEEVIEVIAENETDVKSAKWTAVQIWGFQTINGEHRYFRRVRLTHSGEPIDGHMLYDYSPIDA</sequence>
<name>A0AAV9X8C4_9PEZI</name>
<comment type="caution">
    <text evidence="1">The sequence shown here is derived from an EMBL/GenBank/DDBJ whole genome shotgun (WGS) entry which is preliminary data.</text>
</comment>
<dbReference type="PANTHER" id="PTHR38115:SF1">
    <property type="entry name" value="LIPOCALIN-LIKE DOMAIN-CONTAINING PROTEIN"/>
    <property type="match status" value="1"/>
</dbReference>
<accession>A0AAV9X8C4</accession>
<dbReference type="InterPro" id="IPR053037">
    <property type="entry name" value="Pericyclase_pydY-like"/>
</dbReference>
<evidence type="ECO:0000313" key="2">
    <source>
        <dbReference type="Proteomes" id="UP001365542"/>
    </source>
</evidence>